<feature type="region of interest" description="Disordered" evidence="1">
    <location>
        <begin position="397"/>
        <end position="439"/>
    </location>
</feature>
<feature type="compositionally biased region" description="Acidic residues" evidence="1">
    <location>
        <begin position="2679"/>
        <end position="2691"/>
    </location>
</feature>
<name>A0A4V3FQE7_9PSEU</name>
<dbReference type="InterPro" id="IPR057746">
    <property type="entry name" value="CpnT-like_N"/>
</dbReference>
<gene>
    <name evidence="4" type="ORF">CLV71_12729</name>
</gene>
<sequence>MTNLPDFLQELLLVTVGMPWPEGDEKDLEASSDAWMAFKGDVADVQARYRAVARQFDTVMAGTTAEQVVDLYGSMVPSQLAQVVDAADRFAAAMLRAAADFQKTKIMVVAMLVMLAAAIAELLASLFGAFLIPAVVAVFRLGIAVVLRQLLVRLASFGFRELALRVTTRSGLAQLGRLGLRAGGQLAVDVAKYGAMGAAFMGGLDIAVDGVQNTMHTAGGQQLREGVDWTAFVMASVLGALGGGFFGVGRSIGRGLDVVSRDFRRAVGEEIEAIAGREVRSRAARGFQGFADLGYSGMQVGIGGAAANQAINVTQGPLAEALRQLFPPADGASADSGAPMPMAAATDGALSLMSRAQGARLSTPNLSVGDLSLGDLSIGDLTLHDVTTASPGVATTATGAASTGQAGVSGDSPASPGQKGADAGQGDGGRTEATPRTVSQELHQPAEPLASMVDDVPVVGDAPAVESASAVGSAAVVEGASVVENAPAAGSALAVEGAAVVGRAATSEGATVVGGASVVEGAAVVATASGVESVGGTFGAADPVAHDGDDRSSEAVGTGGVAALAPAPVLPVQPPRVEVSQDFLAWRPRFPGETLGMFVGVEELPATRSRTEFPAFAAADGASFARDGRALTDSRAVSHLKQWVVEKAWQSQPDGTALYGAGHVADMVGPEVATDEVVQRWWAEAGFTQPVRASLESRSAQVPVARLMSWVNGPNGSLAQLTRPDPQRPGAGTYLGPQEIALAYALLPVETSRLTLTQLADEIVLEHVGKRSAGRPVTFAGGAGPRQEHGPGAGESSRAVWSTELPDDFSAERFAALPDSVLPGVPETSVRVGPVVVWRPRFPGDTLATYVGPRRIPLPGGVAPDFAPPVELAFVRDSTGSFVDPDGEALVYRWVVGMFGAVNPDSGFLYTPQEVAALSGLVDAGTVTAWWGAAGLPVETRHHLYGAAPLPVAVVVWEPVADEDTLTTVFGQELSRYAVMAWAIAMATKIDEATGLLYTPEEVVRFSGGRVHERLLAVWWSSAGWSPEARLLLREQLDREVPVEVETWQPRWPGETLSMFLGQDPPPAHRQADHQPYPIPARLSFARIQKRHFVNGRARHWVRTWVVRQALGVLGSEEAARRSGLVSQRAVEIWWEEAGFPVNVRRDLLNRRVEALRLVNARQGEAGGFTGAVAYLNPEDVHQIFVRLGAEADGLSVQQLADRIVHELPAASGTDQSRSSGKRRVDRVDDLPSGRSRPPMPDAAVSVQTAGTVPGSRRVDWLWPPDGGREVVEAWVRGQAAVSDGRLRQLGAQGWEGHLNAATEVVSRYYRAPLAIEGIGGGPGAGRLRGLVADVRVLVAHQLLDHGPVAAEELARVVANRLIGRSGEPPGVDDVVAWRPRFPGDTLASFAAELGVVLSGSAVRAWVVEMGTAIDRETGALYGTEQVASLSGSVAEDVERWWAEAGLTENLRAQFFGATTLDQNVVRWTPRFPEETWGMFVGVEELPAGRTRQQFPVYVVPNVSFAKRTDRRFVDPAARELFRAWILWISGQYHKGRLVPIHEIVRLAGTVTSFTTVDKTRAEAGFSQAPRVELAAAANPAAAGLRLGDDVLREFAAWERRFPEETLKMFAGLADPPAYVSGYRTFSAAGEISFSQVSNKHFDDLRARALLKAWAVRMAWDVAGPLNATLGQDSVLEQMGELIKRRTLRDWWNEAGFTSDVRAILTARSADLPVRDLVPWVSGPQGSLARLSASGRTSAAPEEIALAYARLPDAVTRMTLAQVADEIAVEIVTRRSAGGSAALAGAADLYRGEPPPDNRPTGGEPSSGPRHRDGEAGASRSDTMSVVRDTHGRDTFFVFGHGTDLARSLRAVAAGGDAATKLVLRFERDDTAGPVREAAPWSVSFTDGRTPPLFLFLTVRDGRFVADDGESPRTMSVREVAEAAVSATSPRVDGTRRAVLRPLVVFTTYRANERSGRADAERLTAEVVESMAGLTGGPWPGFHHVGTRPPVAAWEGGTVLATRGEPFVEHGVLSIDDVMMTALGRVAAFPTDPAAMDVLTAFVERGAPELFRLPGLAGVHDPVVVVLDGHDGGGHVRLALAAGESTVELGGGRLGEMFLRSDDFREMLGAPGRTVVVVVRNPSRRVGRGGVGYDLATALRRAGFDNEVLVLAGDLRVTSDGPRFGPGADFRRVSVRTVDEGSAALAREDEATYRKAMTDIAAGRPPVEFFVDGVPDGVSSREGTRIGLEVEVRVATRGGVPDTDAFDAVVQAIGADARDAGLIDWVDGQALPDGHQPATDKWLMTREISDVNGLEFTTPVLAPEHRPWHQLVNLLSLIDHDDVDTTTMGGHVNTSFVGHTEPATYAWVSRLVKAFEATLYRLANVPGGLGHRRVRVVGPNPLPLDPAEVHTADDVARLSLNKYDAVNFTHVRGDDVTDRLEFRFWSASKEPAVWQVRTELSLAIQRAAQNPANHERLTELAEEPDLLWHPGIEHVTDEVRWQRFQELLSLLDLSPAARRQAVQLYAWTQPWQRTPEVDPTLRSVSVVASDERVYFPAPGETVADAVTAVTSLPHLPEVQVVKATVASEVRLWDGGTVSFRTFAEALDSRFDRRAETYALLVPGANVRPEPEELSLAETIVDETRAAVLVPAGAIVETADGRVLSTGGWLLVDVFALDDGARHLPAEDLVDAVLAASVEEPEGSDGVDDWDGPESWLLEETR</sequence>
<reference evidence="4 5" key="1">
    <citation type="submission" date="2019-03" db="EMBL/GenBank/DDBJ databases">
        <title>Genomic Encyclopedia of Archaeal and Bacterial Type Strains, Phase II (KMG-II): from individual species to whole genera.</title>
        <authorList>
            <person name="Goeker M."/>
        </authorList>
    </citation>
    <scope>NUCLEOTIDE SEQUENCE [LARGE SCALE GENOMIC DNA]</scope>
    <source>
        <strain evidence="4 5">DSM 45499</strain>
    </source>
</reference>
<dbReference type="Pfam" id="PF25547">
    <property type="entry name" value="WXG100_2"/>
    <property type="match status" value="1"/>
</dbReference>
<dbReference type="RefSeq" id="WP_133908919.1">
    <property type="nucleotide sequence ID" value="NZ_SOCP01000027.1"/>
</dbReference>
<keyword evidence="2" id="KW-1133">Transmembrane helix</keyword>
<evidence type="ECO:0000259" key="3">
    <source>
        <dbReference type="Pfam" id="PF25547"/>
    </source>
</evidence>
<dbReference type="OrthoDB" id="3630599at2"/>
<dbReference type="EMBL" id="SOCP01000027">
    <property type="protein sequence ID" value="TDV38586.1"/>
    <property type="molecule type" value="Genomic_DNA"/>
</dbReference>
<organism evidence="4 5">
    <name type="scientific">Actinophytocola oryzae</name>
    <dbReference type="NCBI Taxonomy" id="502181"/>
    <lineage>
        <taxon>Bacteria</taxon>
        <taxon>Bacillati</taxon>
        <taxon>Actinomycetota</taxon>
        <taxon>Actinomycetes</taxon>
        <taxon>Pseudonocardiales</taxon>
        <taxon>Pseudonocardiaceae</taxon>
    </lineage>
</organism>
<keyword evidence="5" id="KW-1185">Reference proteome</keyword>
<protein>
    <recommendedName>
        <fullName evidence="3">Outer membrane channel protein CpnT-like N-terminal domain-containing protein</fullName>
    </recommendedName>
</protein>
<feature type="region of interest" description="Disordered" evidence="1">
    <location>
        <begin position="1208"/>
        <end position="1250"/>
    </location>
</feature>
<evidence type="ECO:0000256" key="2">
    <source>
        <dbReference type="SAM" id="Phobius"/>
    </source>
</evidence>
<proteinExistence type="predicted"/>
<dbReference type="Proteomes" id="UP000294927">
    <property type="component" value="Unassembled WGS sequence"/>
</dbReference>
<feature type="domain" description="Outer membrane channel protein CpnT-like N-terminal" evidence="3">
    <location>
        <begin position="15"/>
        <end position="130"/>
    </location>
</feature>
<feature type="transmembrane region" description="Helical" evidence="2">
    <location>
        <begin position="106"/>
        <end position="124"/>
    </location>
</feature>
<feature type="region of interest" description="Disordered" evidence="1">
    <location>
        <begin position="1788"/>
        <end position="1825"/>
    </location>
</feature>
<evidence type="ECO:0000313" key="4">
    <source>
        <dbReference type="EMBL" id="TDV38586.1"/>
    </source>
</evidence>
<evidence type="ECO:0000313" key="5">
    <source>
        <dbReference type="Proteomes" id="UP000294927"/>
    </source>
</evidence>
<evidence type="ECO:0000256" key="1">
    <source>
        <dbReference type="SAM" id="MobiDB-lite"/>
    </source>
</evidence>
<keyword evidence="2" id="KW-0472">Membrane</keyword>
<feature type="region of interest" description="Disordered" evidence="1">
    <location>
        <begin position="776"/>
        <end position="799"/>
    </location>
</feature>
<keyword evidence="2" id="KW-0812">Transmembrane</keyword>
<comment type="caution">
    <text evidence="4">The sequence shown here is derived from an EMBL/GenBank/DDBJ whole genome shotgun (WGS) entry which is preliminary data.</text>
</comment>
<feature type="compositionally biased region" description="Low complexity" evidence="1">
    <location>
        <begin position="397"/>
        <end position="410"/>
    </location>
</feature>
<feature type="transmembrane region" description="Helical" evidence="2">
    <location>
        <begin position="130"/>
        <end position="151"/>
    </location>
</feature>
<feature type="region of interest" description="Disordered" evidence="1">
    <location>
        <begin position="2679"/>
        <end position="2701"/>
    </location>
</feature>
<accession>A0A4V3FQE7</accession>